<dbReference type="Proteomes" id="UP000255169">
    <property type="component" value="Unassembled WGS sequence"/>
</dbReference>
<gene>
    <name evidence="2" type="ORF">CSF007_15730</name>
    <name evidence="3" type="ORF">NCTC10476_02577</name>
</gene>
<name>A0A085UAM6_YERRU</name>
<organism evidence="3 4">
    <name type="scientific">Yersinia ruckeri</name>
    <dbReference type="NCBI Taxonomy" id="29486"/>
    <lineage>
        <taxon>Bacteria</taxon>
        <taxon>Pseudomonadati</taxon>
        <taxon>Pseudomonadota</taxon>
        <taxon>Gammaproteobacteria</taxon>
        <taxon>Enterobacterales</taxon>
        <taxon>Yersiniaceae</taxon>
        <taxon>Yersinia</taxon>
    </lineage>
</organism>
<reference evidence="3 4" key="2">
    <citation type="submission" date="2018-06" db="EMBL/GenBank/DDBJ databases">
        <authorList>
            <consortium name="Pathogen Informatics"/>
            <person name="Doyle S."/>
        </authorList>
    </citation>
    <scope>NUCLEOTIDE SEQUENCE [LARGE SCALE GENOMIC DNA]</scope>
    <source>
        <strain evidence="3 4">NCTC10476</strain>
    </source>
</reference>
<dbReference type="eggNOG" id="ENOG5033IVJ">
    <property type="taxonomic scope" value="Bacteria"/>
</dbReference>
<proteinExistence type="predicted"/>
<evidence type="ECO:0000313" key="3">
    <source>
        <dbReference type="EMBL" id="SUQ01228.1"/>
    </source>
</evidence>
<dbReference type="RefSeq" id="WP_004722576.1">
    <property type="nucleotide sequence ID" value="NZ_CABIHR010000008.1"/>
</dbReference>
<evidence type="ECO:0000313" key="2">
    <source>
        <dbReference type="EMBL" id="CEK28868.1"/>
    </source>
</evidence>
<dbReference type="KEGG" id="yrb:UGYR_07900"/>
<dbReference type="STRING" id="29486.UGYR_07900"/>
<dbReference type="PATRIC" id="fig|29486.44.peg.297"/>
<feature type="chain" id="PRO_5015029321" evidence="1">
    <location>
        <begin position="26"/>
        <end position="163"/>
    </location>
</feature>
<sequence length="163" mass="18075">MRWMFTLLIALCCWTGSVASKSLFAGNANTIQGCSYRAPQSSDIPIAPQLSKNDVPPADGLRLGPRVKDFSIKNRLGTAKFTGTGNTLWTRLSGHRWLFLASRTVQANEIYKQSRQPSALSNNVHWILSSAAQQSRLGGWKESNILYSGMLIYHDKDIPFSLS</sequence>
<dbReference type="EMBL" id="LN681231">
    <property type="protein sequence ID" value="CEK28868.1"/>
    <property type="molecule type" value="Genomic_DNA"/>
</dbReference>
<evidence type="ECO:0000256" key="1">
    <source>
        <dbReference type="SAM" id="SignalP"/>
    </source>
</evidence>
<dbReference type="EMBL" id="UHJG01000001">
    <property type="protein sequence ID" value="SUQ01228.1"/>
    <property type="molecule type" value="Genomic_DNA"/>
</dbReference>
<evidence type="ECO:0000313" key="4">
    <source>
        <dbReference type="Proteomes" id="UP000255169"/>
    </source>
</evidence>
<dbReference type="OrthoDB" id="6414000at2"/>
<feature type="signal peptide" evidence="1">
    <location>
        <begin position="1"/>
        <end position="25"/>
    </location>
</feature>
<dbReference type="PROSITE" id="PS51257">
    <property type="entry name" value="PROKAR_LIPOPROTEIN"/>
    <property type="match status" value="1"/>
</dbReference>
<protein>
    <submittedName>
        <fullName evidence="3">Putative lipoprotein</fullName>
    </submittedName>
</protein>
<keyword evidence="3" id="KW-0449">Lipoprotein</keyword>
<keyword evidence="1" id="KW-0732">Signal</keyword>
<reference evidence="2" key="1">
    <citation type="journal article" date="2015" name="Genome Announc.">
        <title>Complete Genome Sequence of Yersinia ruckeri Strain CSF007-82, Etiologic Agent of Red Mouth Disease in Salmonid Fish.</title>
        <authorList>
            <person name="Nelson M.C."/>
            <person name="LaPatra S.E."/>
            <person name="Welch T.J."/>
            <person name="Graf J."/>
        </authorList>
    </citation>
    <scope>NUCLEOTIDE SEQUENCE</scope>
    <source>
        <strain evidence="2">CSF007-82</strain>
    </source>
</reference>
<accession>A0A085UAM6</accession>
<dbReference type="GeneID" id="66880741"/>
<dbReference type="AlphaFoldDB" id="A0A085UAM6"/>
<keyword evidence="4" id="KW-1185">Reference proteome</keyword>